<dbReference type="Proteomes" id="UP001606210">
    <property type="component" value="Unassembled WGS sequence"/>
</dbReference>
<evidence type="ECO:0000313" key="10">
    <source>
        <dbReference type="EMBL" id="MFG6430091.1"/>
    </source>
</evidence>
<dbReference type="PANTHER" id="PTHR21716:SF53">
    <property type="entry name" value="PERMEASE PERM-RELATED"/>
    <property type="match status" value="1"/>
</dbReference>
<evidence type="ECO:0000256" key="3">
    <source>
        <dbReference type="ARBA" id="ARBA00022448"/>
    </source>
</evidence>
<feature type="transmembrane region" description="Helical" evidence="9">
    <location>
        <begin position="311"/>
        <end position="334"/>
    </location>
</feature>
<feature type="transmembrane region" description="Helical" evidence="9">
    <location>
        <begin position="346"/>
        <end position="370"/>
    </location>
</feature>
<keyword evidence="7 9" id="KW-0472">Membrane</keyword>
<keyword evidence="11" id="KW-1185">Reference proteome</keyword>
<keyword evidence="4" id="KW-1003">Cell membrane</keyword>
<evidence type="ECO:0000256" key="2">
    <source>
        <dbReference type="ARBA" id="ARBA00009773"/>
    </source>
</evidence>
<comment type="similarity">
    <text evidence="2">Belongs to the autoinducer-2 exporter (AI-2E) (TC 2.A.86) family.</text>
</comment>
<keyword evidence="6 9" id="KW-1133">Transmembrane helix</keyword>
<dbReference type="Pfam" id="PF01594">
    <property type="entry name" value="AI-2E_transport"/>
    <property type="match status" value="1"/>
</dbReference>
<feature type="region of interest" description="Disordered" evidence="8">
    <location>
        <begin position="1"/>
        <end position="22"/>
    </location>
</feature>
<feature type="transmembrane region" description="Helical" evidence="9">
    <location>
        <begin position="182"/>
        <end position="208"/>
    </location>
</feature>
<reference evidence="10 11" key="1">
    <citation type="submission" date="2024-08" db="EMBL/GenBank/DDBJ databases">
        <authorList>
            <person name="Lu H."/>
        </authorList>
    </citation>
    <scope>NUCLEOTIDE SEQUENCE [LARGE SCALE GENOMIC DNA]</scope>
    <source>
        <strain evidence="10 11">LYH14W</strain>
    </source>
</reference>
<evidence type="ECO:0000256" key="7">
    <source>
        <dbReference type="ARBA" id="ARBA00023136"/>
    </source>
</evidence>
<protein>
    <submittedName>
        <fullName evidence="10">AI-2E family transporter</fullName>
    </submittedName>
</protein>
<feature type="transmembrane region" description="Helical" evidence="9">
    <location>
        <begin position="274"/>
        <end position="304"/>
    </location>
</feature>
<sequence>MDITPVKAPPPPTDTVAGPPPAEAPRLHVPLQVRSLALVVLALLAVLYTMRWASAVIVPVLLGLMLSHALGPLVDRLERLRLPRALGAAVLLMSLVGGFGWTAYSLSDDATELLDALPAATAKVRAAMAANRPGSNSPLAQVQKAATQLEQAATAGGPAATTVPRGATRVVIERPHFNLHDYLWTGTMGLLASLGQATVVVFIAFFLLASGNHFRRKLVHLAGPTFAERRLTVQTLDEIGTQVQRYLLVQVITSVVVGVATWLAFLAVGMDHAAVWGVVAFVLNFIPYVGAIALLFACGLMAFVQFGSVDMVLLVTGISLGLHILSGNLLMPWLSSRTSRMNAVTVFVGVLAFGWLWGLWGLLLGVPILASVKAVCDRVEELKPVGELMST</sequence>
<name>A0ABW7F0U7_9BURK</name>
<evidence type="ECO:0000256" key="5">
    <source>
        <dbReference type="ARBA" id="ARBA00022692"/>
    </source>
</evidence>
<feature type="compositionally biased region" description="Pro residues" evidence="8">
    <location>
        <begin position="7"/>
        <end position="22"/>
    </location>
</feature>
<feature type="transmembrane region" description="Helical" evidence="9">
    <location>
        <begin position="86"/>
        <end position="104"/>
    </location>
</feature>
<proteinExistence type="inferred from homology"/>
<dbReference type="RefSeq" id="WP_394478095.1">
    <property type="nucleotide sequence ID" value="NZ_JBIGHV010000003.1"/>
</dbReference>
<organism evidence="10 11">
    <name type="scientific">Pelomonas parva</name>
    <dbReference type="NCBI Taxonomy" id="3299032"/>
    <lineage>
        <taxon>Bacteria</taxon>
        <taxon>Pseudomonadati</taxon>
        <taxon>Pseudomonadota</taxon>
        <taxon>Betaproteobacteria</taxon>
        <taxon>Burkholderiales</taxon>
        <taxon>Sphaerotilaceae</taxon>
        <taxon>Roseateles</taxon>
    </lineage>
</organism>
<evidence type="ECO:0000313" key="11">
    <source>
        <dbReference type="Proteomes" id="UP001606210"/>
    </source>
</evidence>
<dbReference type="PANTHER" id="PTHR21716">
    <property type="entry name" value="TRANSMEMBRANE PROTEIN"/>
    <property type="match status" value="1"/>
</dbReference>
<feature type="transmembrane region" description="Helical" evidence="9">
    <location>
        <begin position="56"/>
        <end position="74"/>
    </location>
</feature>
<dbReference type="InterPro" id="IPR002549">
    <property type="entry name" value="AI-2E-like"/>
</dbReference>
<feature type="transmembrane region" description="Helical" evidence="9">
    <location>
        <begin position="246"/>
        <end position="268"/>
    </location>
</feature>
<evidence type="ECO:0000256" key="4">
    <source>
        <dbReference type="ARBA" id="ARBA00022475"/>
    </source>
</evidence>
<dbReference type="EMBL" id="JBIGHV010000003">
    <property type="protein sequence ID" value="MFG6430091.1"/>
    <property type="molecule type" value="Genomic_DNA"/>
</dbReference>
<evidence type="ECO:0000256" key="6">
    <source>
        <dbReference type="ARBA" id="ARBA00022989"/>
    </source>
</evidence>
<evidence type="ECO:0000256" key="8">
    <source>
        <dbReference type="SAM" id="MobiDB-lite"/>
    </source>
</evidence>
<evidence type="ECO:0000256" key="9">
    <source>
        <dbReference type="SAM" id="Phobius"/>
    </source>
</evidence>
<comment type="subcellular location">
    <subcellularLocation>
        <location evidence="1">Cell membrane</location>
        <topology evidence="1">Multi-pass membrane protein</topology>
    </subcellularLocation>
</comment>
<keyword evidence="3" id="KW-0813">Transport</keyword>
<accession>A0ABW7F0U7</accession>
<keyword evidence="5 9" id="KW-0812">Transmembrane</keyword>
<evidence type="ECO:0000256" key="1">
    <source>
        <dbReference type="ARBA" id="ARBA00004651"/>
    </source>
</evidence>
<comment type="caution">
    <text evidence="10">The sequence shown here is derived from an EMBL/GenBank/DDBJ whole genome shotgun (WGS) entry which is preliminary data.</text>
</comment>
<gene>
    <name evidence="10" type="ORF">ACG00Y_09225</name>
</gene>